<evidence type="ECO:0000313" key="8">
    <source>
        <dbReference type="Proteomes" id="UP000765509"/>
    </source>
</evidence>
<dbReference type="PANTHER" id="PTHR42648:SF24">
    <property type="entry name" value="INTEGRASE CATALYTIC DOMAIN-CONTAINING PROTEIN"/>
    <property type="match status" value="1"/>
</dbReference>
<dbReference type="Gene3D" id="3.30.420.10">
    <property type="entry name" value="Ribonuclease H-like superfamily/Ribonuclease H"/>
    <property type="match status" value="1"/>
</dbReference>
<dbReference type="Pfam" id="PF22936">
    <property type="entry name" value="Pol_BBD"/>
    <property type="match status" value="1"/>
</dbReference>
<comment type="catalytic activity">
    <reaction evidence="4">
        <text>DNA(n) + a 2'-deoxyribonucleoside 5'-triphosphate = DNA(n+1) + diphosphate</text>
        <dbReference type="Rhea" id="RHEA:22508"/>
        <dbReference type="Rhea" id="RHEA-COMP:17339"/>
        <dbReference type="Rhea" id="RHEA-COMP:17340"/>
        <dbReference type="ChEBI" id="CHEBI:33019"/>
        <dbReference type="ChEBI" id="CHEBI:61560"/>
        <dbReference type="ChEBI" id="CHEBI:173112"/>
        <dbReference type="EC" id="2.7.7.49"/>
    </reaction>
</comment>
<dbReference type="AlphaFoldDB" id="A0A9Q3FKM7"/>
<protein>
    <recommendedName>
        <fullName evidence="6">Integrase catalytic domain-containing protein</fullName>
    </recommendedName>
</protein>
<dbReference type="OrthoDB" id="3943081at2759"/>
<dbReference type="GO" id="GO:0006508">
    <property type="term" value="P:proteolysis"/>
    <property type="evidence" value="ECO:0007669"/>
    <property type="project" value="UniProtKB-KW"/>
</dbReference>
<dbReference type="InterPro" id="IPR001584">
    <property type="entry name" value="Integrase_cat-core"/>
</dbReference>
<gene>
    <name evidence="7" type="ORF">O181_079015</name>
</gene>
<dbReference type="PROSITE" id="PS50994">
    <property type="entry name" value="INTEGRASE"/>
    <property type="match status" value="1"/>
</dbReference>
<reference evidence="7" key="1">
    <citation type="submission" date="2021-03" db="EMBL/GenBank/DDBJ databases">
        <title>Draft genome sequence of rust myrtle Austropuccinia psidii MF-1, a brazilian biotype.</title>
        <authorList>
            <person name="Quecine M.C."/>
            <person name="Pachon D.M.R."/>
            <person name="Bonatelli M.L."/>
            <person name="Correr F.H."/>
            <person name="Franceschini L.M."/>
            <person name="Leite T.F."/>
            <person name="Margarido G.R.A."/>
            <person name="Almeida C.A."/>
            <person name="Ferrarezi J.A."/>
            <person name="Labate C.A."/>
        </authorList>
    </citation>
    <scope>NUCLEOTIDE SEQUENCE</scope>
    <source>
        <strain evidence="7">MF-1</strain>
    </source>
</reference>
<dbReference type="SUPFAM" id="SSF53098">
    <property type="entry name" value="Ribonuclease H-like"/>
    <property type="match status" value="1"/>
</dbReference>
<feature type="domain" description="Integrase catalytic" evidence="6">
    <location>
        <begin position="451"/>
        <end position="622"/>
    </location>
</feature>
<dbReference type="GO" id="GO:0003887">
    <property type="term" value="F:DNA-directed DNA polymerase activity"/>
    <property type="evidence" value="ECO:0007669"/>
    <property type="project" value="UniProtKB-EC"/>
</dbReference>
<organism evidence="7 8">
    <name type="scientific">Austropuccinia psidii MF-1</name>
    <dbReference type="NCBI Taxonomy" id="1389203"/>
    <lineage>
        <taxon>Eukaryota</taxon>
        <taxon>Fungi</taxon>
        <taxon>Dikarya</taxon>
        <taxon>Basidiomycota</taxon>
        <taxon>Pucciniomycotina</taxon>
        <taxon>Pucciniomycetes</taxon>
        <taxon>Pucciniales</taxon>
        <taxon>Sphaerophragmiaceae</taxon>
        <taxon>Austropuccinia</taxon>
    </lineage>
</organism>
<dbReference type="Pfam" id="PF25597">
    <property type="entry name" value="SH3_retrovirus"/>
    <property type="match status" value="1"/>
</dbReference>
<dbReference type="GO" id="GO:0005634">
    <property type="term" value="C:nucleus"/>
    <property type="evidence" value="ECO:0007669"/>
    <property type="project" value="UniProtKB-ARBA"/>
</dbReference>
<comment type="catalytic activity">
    <reaction evidence="5">
        <text>DNA(n) + a 2'-deoxyribonucleoside 5'-triphosphate = DNA(n+1) + diphosphate</text>
        <dbReference type="Rhea" id="RHEA:22508"/>
        <dbReference type="Rhea" id="RHEA-COMP:17339"/>
        <dbReference type="Rhea" id="RHEA-COMP:17340"/>
        <dbReference type="ChEBI" id="CHEBI:33019"/>
        <dbReference type="ChEBI" id="CHEBI:61560"/>
        <dbReference type="ChEBI" id="CHEBI:173112"/>
        <dbReference type="EC" id="2.7.7.7"/>
    </reaction>
</comment>
<keyword evidence="1" id="KW-0815">Transposition</keyword>
<dbReference type="GO" id="GO:0003964">
    <property type="term" value="F:RNA-directed DNA polymerase activity"/>
    <property type="evidence" value="ECO:0007669"/>
    <property type="project" value="UniProtKB-EC"/>
</dbReference>
<keyword evidence="2" id="KW-0645">Protease</keyword>
<evidence type="ECO:0000256" key="2">
    <source>
        <dbReference type="ARBA" id="ARBA00022670"/>
    </source>
</evidence>
<dbReference type="GO" id="GO:0003723">
    <property type="term" value="F:RNA binding"/>
    <property type="evidence" value="ECO:0007669"/>
    <property type="project" value="UniProtKB-KW"/>
</dbReference>
<proteinExistence type="predicted"/>
<evidence type="ECO:0000256" key="1">
    <source>
        <dbReference type="ARBA" id="ARBA00022578"/>
    </source>
</evidence>
<keyword evidence="2" id="KW-0378">Hydrolase</keyword>
<dbReference type="GO" id="GO:0032196">
    <property type="term" value="P:transposition"/>
    <property type="evidence" value="ECO:0007669"/>
    <property type="project" value="UniProtKB-KW"/>
</dbReference>
<dbReference type="InterPro" id="IPR039537">
    <property type="entry name" value="Retrotran_Ty1/copia-like"/>
</dbReference>
<dbReference type="GO" id="GO:0015074">
    <property type="term" value="P:DNA integration"/>
    <property type="evidence" value="ECO:0007669"/>
    <property type="project" value="InterPro"/>
</dbReference>
<name>A0A9Q3FKM7_9BASI</name>
<dbReference type="Proteomes" id="UP000765509">
    <property type="component" value="Unassembled WGS sequence"/>
</dbReference>
<keyword evidence="8" id="KW-1185">Reference proteome</keyword>
<dbReference type="GO" id="GO:0008233">
    <property type="term" value="F:peptidase activity"/>
    <property type="evidence" value="ECO:0007669"/>
    <property type="project" value="UniProtKB-KW"/>
</dbReference>
<evidence type="ECO:0000256" key="5">
    <source>
        <dbReference type="ARBA" id="ARBA00049244"/>
    </source>
</evidence>
<accession>A0A9Q3FKM7</accession>
<keyword evidence="3" id="KW-0694">RNA-binding</keyword>
<comment type="caution">
    <text evidence="7">The sequence shown here is derived from an EMBL/GenBank/DDBJ whole genome shotgun (WGS) entry which is preliminary data.</text>
</comment>
<evidence type="ECO:0000256" key="4">
    <source>
        <dbReference type="ARBA" id="ARBA00048173"/>
    </source>
</evidence>
<evidence type="ECO:0000256" key="3">
    <source>
        <dbReference type="ARBA" id="ARBA00022884"/>
    </source>
</evidence>
<dbReference type="InterPro" id="IPR057670">
    <property type="entry name" value="SH3_retrovirus"/>
</dbReference>
<evidence type="ECO:0000259" key="6">
    <source>
        <dbReference type="PROSITE" id="PS50994"/>
    </source>
</evidence>
<dbReference type="InterPro" id="IPR012337">
    <property type="entry name" value="RNaseH-like_sf"/>
</dbReference>
<evidence type="ECO:0000313" key="7">
    <source>
        <dbReference type="EMBL" id="MBW0539300.1"/>
    </source>
</evidence>
<dbReference type="EMBL" id="AVOT02043888">
    <property type="protein sequence ID" value="MBW0539300.1"/>
    <property type="molecule type" value="Genomic_DNA"/>
</dbReference>
<dbReference type="InterPro" id="IPR036397">
    <property type="entry name" value="RNaseH_sf"/>
</dbReference>
<sequence length="913" mass="101237">MNEYLNPPISSLSEIRELEKLNSSNSFTWKRGIISSLGMRNLRDMLIEPPSTVKTNPNYLKKKEMVYYFIVGHLDDENYNKFISDEDEEPYKLWNTIKEHYASSSGENIASHFGKPFSIKFPPSFSGLSEAISSFRSTLKLLRGLSPSLFAGDIMVQSLAFYVLRLLPETCRHVSTVVFHPIKVSAKLPTVEELFKEVKLDILRQSGTEDQTSLVLQLRSKPKKELFQKGKHNPLSHHSKGDCFQLFPEKREAYHCRRNDKNQLETSPALEVCNNINDILNKPVLDSGCSNTIAPTSDLFSNITPSSKMLLAANGSNMKVTSEGNLHLNTTIGKILNPNSLIVPSASSVLVSLGPFVNNGATLKGFKGGANLFDQHGNLILTPKIVNNIFLINTPPLNVSFSSSTNLPLILHKSLQHPSNQVATKMWPGVDFSTINCDPCSLAKSHLLPFSGTLPSPLNVLDIVHMDLCGPISPASCGGNRYTFQIINRYSHMRLMYLPSAKYGCFEYLIKFQNLVRNLKGRTIKTVVSDNGGEFVNSKFKNFFEIKGIRHLPTAPYTPQQNPIAEKGNPSLLEQIQVMMQNNCVPAEWWGEASAMAAFVLNRTPVYTLSFAAQLSKWDSSMSLNLTGLHPFGCTAIMKSPKAWRKSKINPTGTLCMLVGIQEGHHNYCLFDPKTNSIYISHDCIFKEKEAFWPSHSTSALVTSREPLLLPSIPTFDFSFQNHQIPADKSKNFLSAPGEGSSGDILANPEVIPIHNTTSPSYNLEPPMSLGGDSAPPLPDTPMLAKDNTPLPKGWVYDNVPSKTPKDVDSSISGGNIVSGGRFCKPPNCFAGAVINNTPCMFKEAMALSKSDAWMAAIQNEFSSLERHGVLEEVKLCEDFDFLILHGSLGRRLTHLEMLLKKRFVSVFKDSPD</sequence>
<dbReference type="Pfam" id="PF00665">
    <property type="entry name" value="rve"/>
    <property type="match status" value="1"/>
</dbReference>
<dbReference type="InterPro" id="IPR054722">
    <property type="entry name" value="PolX-like_BBD"/>
</dbReference>
<dbReference type="PANTHER" id="PTHR42648">
    <property type="entry name" value="TRANSPOSASE, PUTATIVE-RELATED"/>
    <property type="match status" value="1"/>
</dbReference>